<organism evidence="2 3">
    <name type="scientific">Shewanella xiamenensis</name>
    <dbReference type="NCBI Taxonomy" id="332186"/>
    <lineage>
        <taxon>Bacteria</taxon>
        <taxon>Pseudomonadati</taxon>
        <taxon>Pseudomonadota</taxon>
        <taxon>Gammaproteobacteria</taxon>
        <taxon>Alteromonadales</taxon>
        <taxon>Shewanellaceae</taxon>
        <taxon>Shewanella</taxon>
    </lineage>
</organism>
<dbReference type="RefSeq" id="WP_282680086.1">
    <property type="nucleotide sequence ID" value="NZ_JAOTLW010000052.1"/>
</dbReference>
<evidence type="ECO:0000313" key="3">
    <source>
        <dbReference type="Proteomes" id="UP001159075"/>
    </source>
</evidence>
<dbReference type="EMBL" id="JAOTLW010000052">
    <property type="protein sequence ID" value="MDI5834357.1"/>
    <property type="molecule type" value="Genomic_DNA"/>
</dbReference>
<dbReference type="Gene3D" id="1.10.10.60">
    <property type="entry name" value="Homeodomain-like"/>
    <property type="match status" value="1"/>
</dbReference>
<gene>
    <name evidence="2" type="ORF">ODY93_22555</name>
</gene>
<dbReference type="SMART" id="SM00942">
    <property type="entry name" value="PriCT_1"/>
    <property type="match status" value="1"/>
</dbReference>
<dbReference type="InterPro" id="IPR014820">
    <property type="entry name" value="PriCT_1"/>
</dbReference>
<reference evidence="2 3" key="1">
    <citation type="submission" date="2022-09" db="EMBL/GenBank/DDBJ databases">
        <title>The outer-membrane cytochrome OmcA is essential for infection of Shewanella oneidensis by a zebrafish-associated bacteriophage.</title>
        <authorList>
            <person name="Grenfell A.W."/>
            <person name="Intile P."/>
            <person name="Mcfarlane J."/>
            <person name="Leung D."/>
            <person name="Abdalla K."/>
            <person name="Wold M."/>
            <person name="Kees E."/>
            <person name="Gralnick J."/>
        </authorList>
    </citation>
    <scope>NUCLEOTIDE SEQUENCE [LARGE SCALE GENOMIC DNA]</scope>
    <source>
        <strain evidence="2 3">NF-5</strain>
    </source>
</reference>
<protein>
    <submittedName>
        <fullName evidence="2">Primase C-terminal domain-containing protein</fullName>
    </submittedName>
</protein>
<evidence type="ECO:0000259" key="1">
    <source>
        <dbReference type="SMART" id="SM00942"/>
    </source>
</evidence>
<comment type="caution">
    <text evidence="2">The sequence shown here is derived from an EMBL/GenBank/DDBJ whole genome shotgun (WGS) entry which is preliminary data.</text>
</comment>
<proteinExistence type="predicted"/>
<feature type="non-terminal residue" evidence="2">
    <location>
        <position position="1"/>
    </location>
</feature>
<dbReference type="Proteomes" id="UP001159075">
    <property type="component" value="Unassembled WGS sequence"/>
</dbReference>
<keyword evidence="3" id="KW-1185">Reference proteome</keyword>
<dbReference type="Gene3D" id="1.10.340.50">
    <property type="match status" value="1"/>
</dbReference>
<sequence>AYSGSNRLPSNGLGRNCNLFDYLSAWAYKAIRQGWPQYDRWYEAVLTRASAYNSREFKSPLPMSEVRATAKSVAKWTHRHMTPEGFSAWQARQGAKGGKVSRGGGRPTSVNWDMWESIQSMKAAGYSHSTIAEDLHISASTVSKYAQISK</sequence>
<accession>A0ABT6UK14</accession>
<name>A0ABT6UK14_9GAMM</name>
<evidence type="ECO:0000313" key="2">
    <source>
        <dbReference type="EMBL" id="MDI5834357.1"/>
    </source>
</evidence>
<dbReference type="Pfam" id="PF08708">
    <property type="entry name" value="PriCT_1"/>
    <property type="match status" value="1"/>
</dbReference>
<feature type="domain" description="Primase C-terminal 1" evidence="1">
    <location>
        <begin position="8"/>
        <end position="79"/>
    </location>
</feature>